<comment type="caution">
    <text evidence="2">The sequence shown here is derived from an EMBL/GenBank/DDBJ whole genome shotgun (WGS) entry which is preliminary data.</text>
</comment>
<gene>
    <name evidence="2" type="ORF">AGLY_010319</name>
</gene>
<accession>A0A6G0TGZ0</accession>
<dbReference type="Proteomes" id="UP000475862">
    <property type="component" value="Unassembled WGS sequence"/>
</dbReference>
<keyword evidence="1" id="KW-0732">Signal</keyword>
<name>A0A6G0TGZ0_APHGL</name>
<evidence type="ECO:0000313" key="3">
    <source>
        <dbReference type="Proteomes" id="UP000475862"/>
    </source>
</evidence>
<proteinExistence type="predicted"/>
<evidence type="ECO:0000256" key="1">
    <source>
        <dbReference type="SAM" id="SignalP"/>
    </source>
</evidence>
<protein>
    <submittedName>
        <fullName evidence="2">Uncharacterized protein</fullName>
    </submittedName>
</protein>
<dbReference type="EMBL" id="VYZN01000040">
    <property type="protein sequence ID" value="KAE9532117.1"/>
    <property type="molecule type" value="Genomic_DNA"/>
</dbReference>
<reference evidence="2 3" key="1">
    <citation type="submission" date="2019-08" db="EMBL/GenBank/DDBJ databases">
        <title>The genome of the soybean aphid Biotype 1, its phylome, world population structure and adaptation to the North American continent.</title>
        <authorList>
            <person name="Giordano R."/>
            <person name="Donthu R.K."/>
            <person name="Hernandez A.G."/>
            <person name="Wright C.L."/>
            <person name="Zimin A.V."/>
        </authorList>
    </citation>
    <scope>NUCLEOTIDE SEQUENCE [LARGE SCALE GENOMIC DNA]</scope>
    <source>
        <tissue evidence="2">Whole aphids</tissue>
    </source>
</reference>
<organism evidence="2 3">
    <name type="scientific">Aphis glycines</name>
    <name type="common">Soybean aphid</name>
    <dbReference type="NCBI Taxonomy" id="307491"/>
    <lineage>
        <taxon>Eukaryota</taxon>
        <taxon>Metazoa</taxon>
        <taxon>Ecdysozoa</taxon>
        <taxon>Arthropoda</taxon>
        <taxon>Hexapoda</taxon>
        <taxon>Insecta</taxon>
        <taxon>Pterygota</taxon>
        <taxon>Neoptera</taxon>
        <taxon>Paraneoptera</taxon>
        <taxon>Hemiptera</taxon>
        <taxon>Sternorrhyncha</taxon>
        <taxon>Aphidomorpha</taxon>
        <taxon>Aphidoidea</taxon>
        <taxon>Aphididae</taxon>
        <taxon>Aphidini</taxon>
        <taxon>Aphis</taxon>
        <taxon>Aphis</taxon>
    </lineage>
</organism>
<feature type="chain" id="PRO_5026171503" evidence="1">
    <location>
        <begin position="29"/>
        <end position="285"/>
    </location>
</feature>
<sequence length="285" mass="31244">MKFNGLMSSAHCINLALSILGLSKVITTLPLKCPSCTLLYASLRSINLKVFSKGIKIFFSSANLASSFTPHSTGIKVPHRIVEPLNTAPDKMFGIRRSIAFLNIPPTKPYESVLCKMGLRSVQDFSLSLWQLNHITLAPQCFNNCMAQLPTPPDPPMTSTFLLVAFITYKPPNNFNADQAVMPVYSNPAASSLLMETQQVCVRTFSVLGEWCPTVPDQSPLKIVKPQKYSTHATEQPFFHHLPAMSTSSGLTDEALTRTNTSLASTMVGDRALLVSTKSSTVLYE</sequence>
<keyword evidence="3" id="KW-1185">Reference proteome</keyword>
<dbReference type="AlphaFoldDB" id="A0A6G0TGZ0"/>
<evidence type="ECO:0000313" key="2">
    <source>
        <dbReference type="EMBL" id="KAE9532117.1"/>
    </source>
</evidence>
<feature type="signal peptide" evidence="1">
    <location>
        <begin position="1"/>
        <end position="28"/>
    </location>
</feature>